<dbReference type="AlphaFoldDB" id="A0A1D2N5V7"/>
<reference evidence="1 2" key="1">
    <citation type="journal article" date="2016" name="Genome Biol. Evol.">
        <title>Gene Family Evolution Reflects Adaptation to Soil Environmental Stressors in the Genome of the Collembolan Orchesella cincta.</title>
        <authorList>
            <person name="Faddeeva-Vakhrusheva A."/>
            <person name="Derks M.F."/>
            <person name="Anvar S.Y."/>
            <person name="Agamennone V."/>
            <person name="Suring W."/>
            <person name="Smit S."/>
            <person name="van Straalen N.M."/>
            <person name="Roelofs D."/>
        </authorList>
    </citation>
    <scope>NUCLEOTIDE SEQUENCE [LARGE SCALE GENOMIC DNA]</scope>
    <source>
        <tissue evidence="1">Mixed pool</tissue>
    </source>
</reference>
<comment type="caution">
    <text evidence="1">The sequence shown here is derived from an EMBL/GenBank/DDBJ whole genome shotgun (WGS) entry which is preliminary data.</text>
</comment>
<protein>
    <submittedName>
        <fullName evidence="1">Uncharacterized protein</fullName>
    </submittedName>
</protein>
<accession>A0A1D2N5V7</accession>
<gene>
    <name evidence="1" type="ORF">Ocin01_06038</name>
</gene>
<proteinExistence type="predicted"/>
<sequence length="320" mass="36814">MSDDEINSSRVCGLPNSTFVISESGKVCFWKIMLHSLNRGQSVMQKKYESIVNMFWFKLFSEEENHSDVTKCPICSRPLPTNSVQSNGVLIKDPLPCTDCYNRFKRRRSSQPRMRRNSDLGTISENASQDCKFGTDLDLSREVSCNFCPNPIILPSANLIHHLKHRHSAFGYDNDQIFYEFRNGCDSEHFGQNGTYTPDYICQGGQYFFSQGCNQNGVFHGWVSMLAPKHVAKEYLATIVIHCPNPKSQLPLHGLFKFKKTQDLQWTIPIQPFGEDQPVLSLCYSIRWSQLKPYLQKNIPLRNGMKVKYSWSTRISIFRA</sequence>
<evidence type="ECO:0000313" key="1">
    <source>
        <dbReference type="EMBL" id="ODN00634.1"/>
    </source>
</evidence>
<keyword evidence="2" id="KW-1185">Reference proteome</keyword>
<dbReference type="OMA" id="PDYICQG"/>
<dbReference type="EMBL" id="LJIJ01000195">
    <property type="protein sequence ID" value="ODN00634.1"/>
    <property type="molecule type" value="Genomic_DNA"/>
</dbReference>
<dbReference type="Proteomes" id="UP000094527">
    <property type="component" value="Unassembled WGS sequence"/>
</dbReference>
<organism evidence="1 2">
    <name type="scientific">Orchesella cincta</name>
    <name type="common">Springtail</name>
    <name type="synonym">Podura cincta</name>
    <dbReference type="NCBI Taxonomy" id="48709"/>
    <lineage>
        <taxon>Eukaryota</taxon>
        <taxon>Metazoa</taxon>
        <taxon>Ecdysozoa</taxon>
        <taxon>Arthropoda</taxon>
        <taxon>Hexapoda</taxon>
        <taxon>Collembola</taxon>
        <taxon>Entomobryomorpha</taxon>
        <taxon>Entomobryoidea</taxon>
        <taxon>Orchesellidae</taxon>
        <taxon>Orchesellinae</taxon>
        <taxon>Orchesella</taxon>
    </lineage>
</organism>
<name>A0A1D2N5V7_ORCCI</name>
<dbReference type="OrthoDB" id="10370434at2759"/>
<evidence type="ECO:0000313" key="2">
    <source>
        <dbReference type="Proteomes" id="UP000094527"/>
    </source>
</evidence>